<dbReference type="PROSITE" id="PS00022">
    <property type="entry name" value="EGF_1"/>
    <property type="match status" value="1"/>
</dbReference>
<dbReference type="InterPro" id="IPR000742">
    <property type="entry name" value="EGF"/>
</dbReference>
<accession>A0A914PY16</accession>
<evidence type="ECO:0000259" key="1">
    <source>
        <dbReference type="PROSITE" id="PS00022"/>
    </source>
</evidence>
<reference evidence="3" key="1">
    <citation type="submission" date="2022-11" db="UniProtKB">
        <authorList>
            <consortium name="WormBaseParasite"/>
        </authorList>
    </citation>
    <scope>IDENTIFICATION</scope>
</reference>
<evidence type="ECO:0000313" key="3">
    <source>
        <dbReference type="WBParaSite" id="PDA_v2.g23715.t1"/>
    </source>
</evidence>
<proteinExistence type="predicted"/>
<name>A0A914PY16_9BILA</name>
<dbReference type="WBParaSite" id="PDA_v2.g23715.t1">
    <property type="protein sequence ID" value="PDA_v2.g23715.t1"/>
    <property type="gene ID" value="PDA_v2.g23715"/>
</dbReference>
<sequence length="113" mass="12997">MPDYKNSCVCKERYNGLNCAHFLTNWLIENKKMQPNLAGCYTCPSGRPIRAADVRNHYFIPNFTLTADPGKKECFIYCINNDNGREHVYYGTKNHCSAGTGLYSDATKYEYYI</sequence>
<protein>
    <submittedName>
        <fullName evidence="3">EGF-like domain-containing protein</fullName>
    </submittedName>
</protein>
<dbReference type="Proteomes" id="UP000887578">
    <property type="component" value="Unplaced"/>
</dbReference>
<keyword evidence="2" id="KW-1185">Reference proteome</keyword>
<dbReference type="AlphaFoldDB" id="A0A914PY16"/>
<evidence type="ECO:0000313" key="2">
    <source>
        <dbReference type="Proteomes" id="UP000887578"/>
    </source>
</evidence>
<feature type="domain" description="EGF-like" evidence="1">
    <location>
        <begin position="8"/>
        <end position="19"/>
    </location>
</feature>
<organism evidence="2 3">
    <name type="scientific">Panagrolaimus davidi</name>
    <dbReference type="NCBI Taxonomy" id="227884"/>
    <lineage>
        <taxon>Eukaryota</taxon>
        <taxon>Metazoa</taxon>
        <taxon>Ecdysozoa</taxon>
        <taxon>Nematoda</taxon>
        <taxon>Chromadorea</taxon>
        <taxon>Rhabditida</taxon>
        <taxon>Tylenchina</taxon>
        <taxon>Panagrolaimomorpha</taxon>
        <taxon>Panagrolaimoidea</taxon>
        <taxon>Panagrolaimidae</taxon>
        <taxon>Panagrolaimus</taxon>
    </lineage>
</organism>